<dbReference type="PATRIC" id="fig|869279.4.peg.1627"/>
<dbReference type="STRING" id="869279.SE15_10080"/>
<organism evidence="5 6">
    <name type="scientific">Thermanaerothrix daxensis</name>
    <dbReference type="NCBI Taxonomy" id="869279"/>
    <lineage>
        <taxon>Bacteria</taxon>
        <taxon>Bacillati</taxon>
        <taxon>Chloroflexota</taxon>
        <taxon>Anaerolineae</taxon>
        <taxon>Anaerolineales</taxon>
        <taxon>Anaerolineaceae</taxon>
        <taxon>Thermanaerothrix</taxon>
    </lineage>
</organism>
<dbReference type="AlphaFoldDB" id="A0A0P6XPU7"/>
<evidence type="ECO:0000259" key="4">
    <source>
        <dbReference type="PROSITE" id="PS50893"/>
    </source>
</evidence>
<name>A0A0P6XPU7_9CHLR</name>
<evidence type="ECO:0000256" key="1">
    <source>
        <dbReference type="ARBA" id="ARBA00006216"/>
    </source>
</evidence>
<dbReference type="EMBL" id="LGKO01000005">
    <property type="protein sequence ID" value="KPL82485.1"/>
    <property type="molecule type" value="Genomic_DNA"/>
</dbReference>
<dbReference type="OrthoDB" id="9806149at2"/>
<dbReference type="Proteomes" id="UP000050544">
    <property type="component" value="Unassembled WGS sequence"/>
</dbReference>
<dbReference type="SMART" id="SM00382">
    <property type="entry name" value="AAA"/>
    <property type="match status" value="1"/>
</dbReference>
<dbReference type="Gene3D" id="3.40.50.300">
    <property type="entry name" value="P-loop containing nucleotide triphosphate hydrolases"/>
    <property type="match status" value="1"/>
</dbReference>
<feature type="domain" description="ABC transporter" evidence="4">
    <location>
        <begin position="6"/>
        <end position="236"/>
    </location>
</feature>
<keyword evidence="2" id="KW-0547">Nucleotide-binding</keyword>
<dbReference type="GO" id="GO:0005524">
    <property type="term" value="F:ATP binding"/>
    <property type="evidence" value="ECO:0007669"/>
    <property type="project" value="UniProtKB-KW"/>
</dbReference>
<dbReference type="SUPFAM" id="SSF52540">
    <property type="entry name" value="P-loop containing nucleoside triphosphate hydrolases"/>
    <property type="match status" value="1"/>
</dbReference>
<reference evidence="5 6" key="1">
    <citation type="submission" date="2015-07" db="EMBL/GenBank/DDBJ databases">
        <title>Whole genome sequence of Thermanaerothrix daxensis DSM 23592.</title>
        <authorList>
            <person name="Hemp J."/>
            <person name="Ward L.M."/>
            <person name="Pace L.A."/>
            <person name="Fischer W.W."/>
        </authorList>
    </citation>
    <scope>NUCLEOTIDE SEQUENCE [LARGE SCALE GENOMIC DNA]</scope>
    <source>
        <strain evidence="5 6">GNS-1</strain>
    </source>
</reference>
<evidence type="ECO:0000256" key="3">
    <source>
        <dbReference type="ARBA" id="ARBA00022840"/>
    </source>
</evidence>
<evidence type="ECO:0000313" key="6">
    <source>
        <dbReference type="Proteomes" id="UP000050544"/>
    </source>
</evidence>
<comment type="caution">
    <text evidence="5">The sequence shown here is derived from an EMBL/GenBank/DDBJ whole genome shotgun (WGS) entry which is preliminary data.</text>
</comment>
<dbReference type="PANTHER" id="PTHR43204:SF2">
    <property type="entry name" value="ABC TRANSPORTER, ATP-BINDING PROTEIN"/>
    <property type="match status" value="1"/>
</dbReference>
<dbReference type="PROSITE" id="PS50893">
    <property type="entry name" value="ABC_TRANSPORTER_2"/>
    <property type="match status" value="1"/>
</dbReference>
<protein>
    <submittedName>
        <fullName evidence="5">ABC transporter ATP-binding protein</fullName>
    </submittedName>
</protein>
<dbReference type="PROSITE" id="PS00211">
    <property type="entry name" value="ABC_TRANSPORTER_1"/>
    <property type="match status" value="1"/>
</dbReference>
<gene>
    <name evidence="5" type="ORF">SE15_10080</name>
</gene>
<evidence type="ECO:0000313" key="5">
    <source>
        <dbReference type="EMBL" id="KPL82485.1"/>
    </source>
</evidence>
<keyword evidence="6" id="KW-1185">Reference proteome</keyword>
<keyword evidence="3 5" id="KW-0067">ATP-binding</keyword>
<accession>A0A0P6XPU7</accession>
<dbReference type="GO" id="GO:0016887">
    <property type="term" value="F:ATP hydrolysis activity"/>
    <property type="evidence" value="ECO:0007669"/>
    <property type="project" value="InterPro"/>
</dbReference>
<dbReference type="InterPro" id="IPR027417">
    <property type="entry name" value="P-loop_NTPase"/>
</dbReference>
<dbReference type="InterPro" id="IPR010230">
    <property type="entry name" value="FeS-cluster_ATPase_SufC"/>
</dbReference>
<dbReference type="RefSeq" id="WP_054521978.1">
    <property type="nucleotide sequence ID" value="NZ_LGKO01000005.1"/>
</dbReference>
<sequence length="252" mass="27990">MDSYLLEVKNLYLTREGRVLLNNVNLSLKPGEIHVLLGLNGSGKSTLAYTLMGCAGYTPDRGEILFEGRDITPLSLSERARLGITLAWQEPARFEGIPVGKYISLGMKEPDRQRVLEALEAVALPPAQYAYRAVDKTLSGGERKRIELAAVYAMRPRLAILDEPDSGIDALSLTDIEHLIRRMAAEGSTILLITHRDELAEIGDCASLMCLGSIAFIGNPQETRRFYREHCRLHPTPLELMRMGLEQEEGQA</sequence>
<dbReference type="InterPro" id="IPR003593">
    <property type="entry name" value="AAA+_ATPase"/>
</dbReference>
<dbReference type="PANTHER" id="PTHR43204">
    <property type="entry name" value="ABC TRANSPORTER I FAMILY MEMBER 6, CHLOROPLASTIC"/>
    <property type="match status" value="1"/>
</dbReference>
<dbReference type="InterPro" id="IPR003439">
    <property type="entry name" value="ABC_transporter-like_ATP-bd"/>
</dbReference>
<dbReference type="InterPro" id="IPR017871">
    <property type="entry name" value="ABC_transporter-like_CS"/>
</dbReference>
<proteinExistence type="inferred from homology"/>
<dbReference type="Pfam" id="PF00005">
    <property type="entry name" value="ABC_tran"/>
    <property type="match status" value="1"/>
</dbReference>
<comment type="similarity">
    <text evidence="1">Belongs to the ABC transporter superfamily. Ycf16 family.</text>
</comment>
<evidence type="ECO:0000256" key="2">
    <source>
        <dbReference type="ARBA" id="ARBA00022741"/>
    </source>
</evidence>